<gene>
    <name evidence="1" type="primary">ywrD</name>
    <name evidence="1" type="ORF">GAK35_00014</name>
</gene>
<organism evidence="1 2">
    <name type="scientific">Herbaspirillum frisingense</name>
    <dbReference type="NCBI Taxonomy" id="92645"/>
    <lineage>
        <taxon>Bacteria</taxon>
        <taxon>Pseudomonadati</taxon>
        <taxon>Pseudomonadota</taxon>
        <taxon>Betaproteobacteria</taxon>
        <taxon>Burkholderiales</taxon>
        <taxon>Oxalobacteraceae</taxon>
        <taxon>Herbaspirillum</taxon>
    </lineage>
</organism>
<accession>A0A7V8JW16</accession>
<proteinExistence type="predicted"/>
<protein>
    <submittedName>
        <fullName evidence="1">Glutathione hydrolase-like YwrD proenzyme</fullName>
    </submittedName>
</protein>
<evidence type="ECO:0000313" key="2">
    <source>
        <dbReference type="Proteomes" id="UP000462435"/>
    </source>
</evidence>
<dbReference type="InterPro" id="IPR052896">
    <property type="entry name" value="GGT-like_enzyme"/>
</dbReference>
<dbReference type="InterPro" id="IPR043137">
    <property type="entry name" value="GGT_ssub_C"/>
</dbReference>
<dbReference type="InterPro" id="IPR043138">
    <property type="entry name" value="GGT_lsub"/>
</dbReference>
<dbReference type="InterPro" id="IPR029055">
    <property type="entry name" value="Ntn_hydrolases_N"/>
</dbReference>
<dbReference type="GO" id="GO:0016787">
    <property type="term" value="F:hydrolase activity"/>
    <property type="evidence" value="ECO:0007669"/>
    <property type="project" value="UniProtKB-KW"/>
</dbReference>
<dbReference type="Gene3D" id="3.60.20.40">
    <property type="match status" value="1"/>
</dbReference>
<dbReference type="EMBL" id="WNDX01000001">
    <property type="protein sequence ID" value="KAF1049037.1"/>
    <property type="molecule type" value="Genomic_DNA"/>
</dbReference>
<sequence length="539" mass="57670">MPAFPQFNSNHYPYLSRRSAVYARRGMVATSQPLAAQAGLEVLQRGGNAIDAAIAAAAALTVVEPTANGIGGDAFALIWHQGKLHGLNASGPAPKAISVEKLTAAGHKEVPKFGALPVTVPGTPSAWAAMAKRFGKLPLTQSMAGAITLAQDGFPVSPVVAHAWQVAHKNFKREFKDAHFQSWFDTFSIDGRAPNAGELYRSAGHAATLQAIAADNAESFYRGALAEKTAAFIREAGGYMDVSDLADYQPEWVDPIGVNYRGYDVWEIPPNGHGMVALMALNLLKAYDFSERDTLATYHRQIEAIKLAYADGLAHIADPAHMKVTVEQLLSDAYADERRKLIGERATLPVAGDPSRGGTVYLCTADAEGNMVSFIQSNYMGFGSGLVVPGTGISLHNRGNNFTLEAGHPNILAPGKRPYHTIIPGFMTKDGQAVGPFGVMGGFMQPQGHVQMVMNTVDFGLNPQASLDAPRWEWEKGNKVAIEHSTAEHLFRGLAGLGHEVSWSGNQLGFGRGQIIWRNDAGVLCGGTEPRTDGCVAAW</sequence>
<dbReference type="AlphaFoldDB" id="A0A7V8JW16"/>
<reference evidence="2" key="1">
    <citation type="journal article" date="2020" name="MBio">
        <title>Horizontal gene transfer to a defensive symbiont with a reduced genome amongst a multipartite beetle microbiome.</title>
        <authorList>
            <person name="Waterworth S.C."/>
            <person name="Florez L.V."/>
            <person name="Rees E.R."/>
            <person name="Hertweck C."/>
            <person name="Kaltenpoth M."/>
            <person name="Kwan J.C."/>
        </authorList>
    </citation>
    <scope>NUCLEOTIDE SEQUENCE [LARGE SCALE GENOMIC DNA]</scope>
</reference>
<dbReference type="PANTHER" id="PTHR43881:SF1">
    <property type="entry name" value="GAMMA-GLUTAMYLTRANSPEPTIDASE (AFU_ORTHOLOGUE AFUA_4G13580)"/>
    <property type="match status" value="1"/>
</dbReference>
<dbReference type="Proteomes" id="UP000462435">
    <property type="component" value="Unassembled WGS sequence"/>
</dbReference>
<comment type="caution">
    <text evidence="1">The sequence shown here is derived from an EMBL/GenBank/DDBJ whole genome shotgun (WGS) entry which is preliminary data.</text>
</comment>
<evidence type="ECO:0000313" key="1">
    <source>
        <dbReference type="EMBL" id="KAF1049037.1"/>
    </source>
</evidence>
<name>A0A7V8JW16_9BURK</name>
<dbReference type="Gene3D" id="1.10.246.130">
    <property type="match status" value="1"/>
</dbReference>
<dbReference type="Pfam" id="PF01019">
    <property type="entry name" value="G_glu_transpept"/>
    <property type="match status" value="1"/>
</dbReference>
<dbReference type="SUPFAM" id="SSF56235">
    <property type="entry name" value="N-terminal nucleophile aminohydrolases (Ntn hydrolases)"/>
    <property type="match status" value="1"/>
</dbReference>
<dbReference type="PRINTS" id="PR01210">
    <property type="entry name" value="GGTRANSPTASE"/>
</dbReference>
<dbReference type="PANTHER" id="PTHR43881">
    <property type="entry name" value="GAMMA-GLUTAMYLTRANSPEPTIDASE (AFU_ORTHOLOGUE AFUA_4G13580)"/>
    <property type="match status" value="1"/>
</dbReference>
<keyword evidence="1" id="KW-0378">Hydrolase</keyword>